<evidence type="ECO:0000256" key="3">
    <source>
        <dbReference type="ARBA" id="ARBA00022723"/>
    </source>
</evidence>
<comment type="subcellular location">
    <subcellularLocation>
        <location evidence="7">Cytoplasm</location>
    </subcellularLocation>
</comment>
<keyword evidence="3 7" id="KW-0479">Metal-binding</keyword>
<dbReference type="GO" id="GO:0008270">
    <property type="term" value="F:zinc ion binding"/>
    <property type="evidence" value="ECO:0007669"/>
    <property type="project" value="UniProtKB-UniRule"/>
</dbReference>
<evidence type="ECO:0000256" key="2">
    <source>
        <dbReference type="ARBA" id="ARBA00022722"/>
    </source>
</evidence>
<dbReference type="PANTHER" id="PTHR46986:SF1">
    <property type="entry name" value="ENDORIBONUCLEASE YBEY, CHLOROPLASTIC"/>
    <property type="match status" value="1"/>
</dbReference>
<dbReference type="SUPFAM" id="SSF55486">
    <property type="entry name" value="Metalloproteases ('zincins'), catalytic domain"/>
    <property type="match status" value="1"/>
</dbReference>
<comment type="function">
    <text evidence="7">Single strand-specific metallo-endoribonuclease involved in late-stage 70S ribosome quality control and in maturation of the 3' terminus of the 16S rRNA.</text>
</comment>
<keyword evidence="7" id="KW-0698">rRNA processing</keyword>
<evidence type="ECO:0000313" key="8">
    <source>
        <dbReference type="EMBL" id="AEE13529.1"/>
    </source>
</evidence>
<feature type="binding site" evidence="7">
    <location>
        <position position="122"/>
    </location>
    <ligand>
        <name>Zn(2+)</name>
        <dbReference type="ChEBI" id="CHEBI:29105"/>
        <note>catalytic</note>
    </ligand>
</feature>
<dbReference type="eggNOG" id="COG0319">
    <property type="taxonomic scope" value="Bacteria"/>
</dbReference>
<dbReference type="Pfam" id="PF02130">
    <property type="entry name" value="YbeY"/>
    <property type="match status" value="1"/>
</dbReference>
<dbReference type="InterPro" id="IPR023091">
    <property type="entry name" value="MetalPrtase_cat_dom_sf_prd"/>
</dbReference>
<dbReference type="Proteomes" id="UP000006545">
    <property type="component" value="Chromosome"/>
</dbReference>
<dbReference type="HOGENOM" id="CLU_106710_3_3_10"/>
<keyword evidence="9" id="KW-1185">Reference proteome</keyword>
<evidence type="ECO:0000256" key="4">
    <source>
        <dbReference type="ARBA" id="ARBA00022759"/>
    </source>
</evidence>
<evidence type="ECO:0000313" key="9">
    <source>
        <dbReference type="Proteomes" id="UP000006545"/>
    </source>
</evidence>
<keyword evidence="7" id="KW-0963">Cytoplasm</keyword>
<dbReference type="KEGG" id="pah:Poras_1598"/>
<reference evidence="9" key="1">
    <citation type="submission" date="2011-04" db="EMBL/GenBank/DDBJ databases">
        <title>The complete genome of Porphyromonas asaccharolytica DSM 20707.</title>
        <authorList>
            <person name="Lucas S."/>
            <person name="Han J."/>
            <person name="Lapidus A."/>
            <person name="Bruce D."/>
            <person name="Goodwin L."/>
            <person name="Pitluck S."/>
            <person name="Peters L."/>
            <person name="Kyrpides N."/>
            <person name="Mavromatis K."/>
            <person name="Ivanova N."/>
            <person name="Ovchinnikova G."/>
            <person name="Pagani I."/>
            <person name="Lu M."/>
            <person name="Detter J.C."/>
            <person name="Tapia R."/>
            <person name="Han C."/>
            <person name="Land M."/>
            <person name="Hauser L."/>
            <person name="Markowitz V."/>
            <person name="Cheng J.-F."/>
            <person name="Hugenholtz P."/>
            <person name="Woyke T."/>
            <person name="Wu D."/>
            <person name="Gronow S."/>
            <person name="Wellnitz S."/>
            <person name="Brambilla E."/>
            <person name="Klenk H.-P."/>
            <person name="Eisen J.A."/>
        </authorList>
    </citation>
    <scope>NUCLEOTIDE SEQUENCE [LARGE SCALE GENOMIC DNA]</scope>
    <source>
        <strain evidence="9">ATCC 25260 / DSM 20707 / VPI 4198</strain>
    </source>
</reference>
<proteinExistence type="inferred from homology"/>
<dbReference type="AlphaFoldDB" id="F4KP00"/>
<keyword evidence="8" id="KW-0645">Protease</keyword>
<comment type="cofactor">
    <cofactor evidence="7">
        <name>Zn(2+)</name>
        <dbReference type="ChEBI" id="CHEBI:29105"/>
    </cofactor>
    <text evidence="7">Binds 1 zinc ion.</text>
</comment>
<dbReference type="GO" id="GO:0004222">
    <property type="term" value="F:metalloendopeptidase activity"/>
    <property type="evidence" value="ECO:0007669"/>
    <property type="project" value="InterPro"/>
</dbReference>
<feature type="binding site" evidence="7">
    <location>
        <position position="112"/>
    </location>
    <ligand>
        <name>Zn(2+)</name>
        <dbReference type="ChEBI" id="CHEBI:29105"/>
        <note>catalytic</note>
    </ligand>
</feature>
<keyword evidence="6 7" id="KW-0862">Zinc</keyword>
<dbReference type="GO" id="GO:0006364">
    <property type="term" value="P:rRNA processing"/>
    <property type="evidence" value="ECO:0007669"/>
    <property type="project" value="UniProtKB-UniRule"/>
</dbReference>
<evidence type="ECO:0000256" key="6">
    <source>
        <dbReference type="ARBA" id="ARBA00022833"/>
    </source>
</evidence>
<keyword evidence="2 7" id="KW-0540">Nuclease</keyword>
<dbReference type="GO" id="GO:0004521">
    <property type="term" value="F:RNA endonuclease activity"/>
    <property type="evidence" value="ECO:0007669"/>
    <property type="project" value="UniProtKB-UniRule"/>
</dbReference>
<feature type="binding site" evidence="7">
    <location>
        <position position="116"/>
    </location>
    <ligand>
        <name>Zn(2+)</name>
        <dbReference type="ChEBI" id="CHEBI:29105"/>
        <note>catalytic</note>
    </ligand>
</feature>
<evidence type="ECO:0000256" key="1">
    <source>
        <dbReference type="ARBA" id="ARBA00010875"/>
    </source>
</evidence>
<protein>
    <recommendedName>
        <fullName evidence="7">Endoribonuclease YbeY</fullName>
        <ecNumber evidence="7">3.1.-.-</ecNumber>
    </recommendedName>
</protein>
<gene>
    <name evidence="7" type="primary">ybeY</name>
    <name evidence="8" type="ordered locus">Poras_1598</name>
</gene>
<dbReference type="Gene3D" id="3.40.390.30">
    <property type="entry name" value="Metalloproteases ('zincins'), catalytic domain"/>
    <property type="match status" value="1"/>
</dbReference>
<keyword evidence="5 7" id="KW-0378">Hydrolase</keyword>
<dbReference type="PANTHER" id="PTHR46986">
    <property type="entry name" value="ENDORIBONUCLEASE YBEY, CHLOROPLASTIC"/>
    <property type="match status" value="1"/>
</dbReference>
<name>F4KP00_PORAD</name>
<keyword evidence="7" id="KW-0690">Ribosome biogenesis</keyword>
<dbReference type="EC" id="3.1.-.-" evidence="7"/>
<dbReference type="OrthoDB" id="9811984at2"/>
<dbReference type="EMBL" id="CP002689">
    <property type="protein sequence ID" value="AEE13529.1"/>
    <property type="molecule type" value="Genomic_DNA"/>
</dbReference>
<dbReference type="InterPro" id="IPR002036">
    <property type="entry name" value="YbeY"/>
</dbReference>
<keyword evidence="8" id="KW-0482">Metalloprotease</keyword>
<keyword evidence="4 7" id="KW-0255">Endonuclease</keyword>
<sequence>MQFNYYSDNDLLMPPIRRQIANRWMRRVCGEMNRTVGEINFQYTDDEGILRANRAFLQHDYYTDVITFPRESEQEGDDVIYGDILISIDTVATNAQELGVPFQQELYRVMIHGILHLLGIDDQTDSERELMHMAEDRALMQLVEMLEERNYFLEQGGAKFFKYVDKVCADYQAAN</sequence>
<evidence type="ECO:0000256" key="7">
    <source>
        <dbReference type="HAMAP-Rule" id="MF_00009"/>
    </source>
</evidence>
<evidence type="ECO:0000256" key="5">
    <source>
        <dbReference type="ARBA" id="ARBA00022801"/>
    </source>
</evidence>
<dbReference type="NCBIfam" id="TIGR00043">
    <property type="entry name" value="rRNA maturation RNase YbeY"/>
    <property type="match status" value="1"/>
</dbReference>
<dbReference type="GO" id="GO:0005737">
    <property type="term" value="C:cytoplasm"/>
    <property type="evidence" value="ECO:0007669"/>
    <property type="project" value="UniProtKB-SubCell"/>
</dbReference>
<comment type="similarity">
    <text evidence="1 7">Belongs to the endoribonuclease YbeY family.</text>
</comment>
<dbReference type="STRING" id="879243.Poras_1598"/>
<accession>F4KP00</accession>
<dbReference type="RefSeq" id="WP_013760857.1">
    <property type="nucleotide sequence ID" value="NC_015501.1"/>
</dbReference>
<organism evidence="8 9">
    <name type="scientific">Porphyromonas asaccharolytica (strain ATCC 25260 / DSM 20707 / BCRC 10618 / CCUG 7834 / JCM 6326 / LMG 13178 / VPI 4198 / B440)</name>
    <name type="common">Bacteroides asaccharolyticus</name>
    <dbReference type="NCBI Taxonomy" id="879243"/>
    <lineage>
        <taxon>Bacteria</taxon>
        <taxon>Pseudomonadati</taxon>
        <taxon>Bacteroidota</taxon>
        <taxon>Bacteroidia</taxon>
        <taxon>Bacteroidales</taxon>
        <taxon>Porphyromonadaceae</taxon>
        <taxon>Porphyromonas</taxon>
    </lineage>
</organism>
<dbReference type="HAMAP" id="MF_00009">
    <property type="entry name" value="Endoribonucl_YbeY"/>
    <property type="match status" value="1"/>
</dbReference>